<protein>
    <recommendedName>
        <fullName evidence="2">NAC-A/B domain-containing protein</fullName>
    </recommendedName>
</protein>
<feature type="compositionally biased region" description="Basic and acidic residues" evidence="1">
    <location>
        <begin position="1"/>
        <end position="34"/>
    </location>
</feature>
<dbReference type="Gene3D" id="1.10.8.10">
    <property type="entry name" value="DNA helicase RuvA subunit, C-terminal domain"/>
    <property type="match status" value="1"/>
</dbReference>
<dbReference type="PROSITE" id="PS51151">
    <property type="entry name" value="NAC_AB"/>
    <property type="match status" value="1"/>
</dbReference>
<dbReference type="PANTHER" id="PTHR21713">
    <property type="entry name" value="NASCENT POLYPEPTIDE ASSOCIATED COMPLEX ALPHA SUBUNIT-RELATED"/>
    <property type="match status" value="1"/>
</dbReference>
<evidence type="ECO:0000256" key="1">
    <source>
        <dbReference type="SAM" id="MobiDB-lite"/>
    </source>
</evidence>
<dbReference type="PIRSF" id="PIRSF015901">
    <property type="entry name" value="NAC_alpha"/>
    <property type="match status" value="1"/>
</dbReference>
<gene>
    <name evidence="3" type="ORF">IMG5_145850</name>
</gene>
<name>G0QXX8_ICHMU</name>
<dbReference type="GeneID" id="14906037"/>
<keyword evidence="4" id="KW-1185">Reference proteome</keyword>
<dbReference type="InterPro" id="IPR002715">
    <property type="entry name" value="Nas_poly-pep-assoc_cplx_dom"/>
</dbReference>
<evidence type="ECO:0000259" key="2">
    <source>
        <dbReference type="PROSITE" id="PS51151"/>
    </source>
</evidence>
<dbReference type="SMART" id="SM01407">
    <property type="entry name" value="NAC"/>
    <property type="match status" value="1"/>
</dbReference>
<dbReference type="EMBL" id="GL984091">
    <property type="protein sequence ID" value="EGR29930.1"/>
    <property type="molecule type" value="Genomic_DNA"/>
</dbReference>
<dbReference type="InParanoid" id="G0QXX8"/>
<dbReference type="InterPro" id="IPR016641">
    <property type="entry name" value="EGD2/NACA0like"/>
</dbReference>
<dbReference type="FunCoup" id="G0QXX8">
    <property type="interactions" value="190"/>
</dbReference>
<organism evidence="3 4">
    <name type="scientific">Ichthyophthirius multifiliis</name>
    <name type="common">White spot disease agent</name>
    <name type="synonym">Ich</name>
    <dbReference type="NCBI Taxonomy" id="5932"/>
    <lineage>
        <taxon>Eukaryota</taxon>
        <taxon>Sar</taxon>
        <taxon>Alveolata</taxon>
        <taxon>Ciliophora</taxon>
        <taxon>Intramacronucleata</taxon>
        <taxon>Oligohymenophorea</taxon>
        <taxon>Hymenostomatida</taxon>
        <taxon>Ophryoglenina</taxon>
        <taxon>Ichthyophthirius</taxon>
    </lineage>
</organism>
<sequence length="194" mass="21522">MTQEQEHKHDHEHDHEHEHEHDHEKCDSHKHDSDSGDDVDDGKKGNRGEKKFKKAMSKLGMKPVSGINRVTIRKGKNLLLYIDNPEILKSPGVDNSYIIFGEAKINDFAQNLASKEANKFKSQAPTEAAQQATKETSTTSTSEGANETNLDETGLDPESIKMVMEHGKCSKADAIKALRETDGDAVNAIVKFQS</sequence>
<feature type="compositionally biased region" description="Low complexity" evidence="1">
    <location>
        <begin position="122"/>
        <end position="148"/>
    </location>
</feature>
<dbReference type="RefSeq" id="XP_004031166.1">
    <property type="nucleotide sequence ID" value="XM_004031118.1"/>
</dbReference>
<dbReference type="Proteomes" id="UP000008983">
    <property type="component" value="Unassembled WGS sequence"/>
</dbReference>
<evidence type="ECO:0000313" key="3">
    <source>
        <dbReference type="EMBL" id="EGR29930.1"/>
    </source>
</evidence>
<dbReference type="Pfam" id="PF01849">
    <property type="entry name" value="NAC"/>
    <property type="match status" value="1"/>
</dbReference>
<dbReference type="InterPro" id="IPR038187">
    <property type="entry name" value="NAC_A/B_dom_sf"/>
</dbReference>
<dbReference type="Gene3D" id="2.20.70.30">
    <property type="entry name" value="Nascent polypeptide-associated complex domain"/>
    <property type="match status" value="1"/>
</dbReference>
<feature type="region of interest" description="Disordered" evidence="1">
    <location>
        <begin position="119"/>
        <end position="156"/>
    </location>
</feature>
<feature type="domain" description="NAC-A/B" evidence="2">
    <location>
        <begin position="46"/>
        <end position="112"/>
    </location>
</feature>
<proteinExistence type="predicted"/>
<reference evidence="3 4" key="1">
    <citation type="submission" date="2011-07" db="EMBL/GenBank/DDBJ databases">
        <authorList>
            <person name="Coyne R."/>
            <person name="Brami D."/>
            <person name="Johnson J."/>
            <person name="Hostetler J."/>
            <person name="Hannick L."/>
            <person name="Clark T."/>
            <person name="Cassidy-Hanley D."/>
            <person name="Inman J."/>
        </authorList>
    </citation>
    <scope>NUCLEOTIDE SEQUENCE [LARGE SCALE GENOMIC DNA]</scope>
    <source>
        <strain evidence="3 4">G5</strain>
    </source>
</reference>
<dbReference type="eggNOG" id="KOG2239">
    <property type="taxonomic scope" value="Eukaryota"/>
</dbReference>
<feature type="region of interest" description="Disordered" evidence="1">
    <location>
        <begin position="1"/>
        <end position="57"/>
    </location>
</feature>
<dbReference type="STRING" id="857967.G0QXX8"/>
<dbReference type="CDD" id="cd22054">
    <property type="entry name" value="NAC_NACA"/>
    <property type="match status" value="1"/>
</dbReference>
<evidence type="ECO:0000313" key="4">
    <source>
        <dbReference type="Proteomes" id="UP000008983"/>
    </source>
</evidence>
<dbReference type="GO" id="GO:0005854">
    <property type="term" value="C:nascent polypeptide-associated complex"/>
    <property type="evidence" value="ECO:0007669"/>
    <property type="project" value="InterPro"/>
</dbReference>
<accession>G0QXX8</accession>
<dbReference type="OMA" id="TQHAQMS"/>
<dbReference type="OrthoDB" id="3169036at2759"/>
<dbReference type="AlphaFoldDB" id="G0QXX8"/>